<dbReference type="InterPro" id="IPR035965">
    <property type="entry name" value="PAS-like_dom_sf"/>
</dbReference>
<dbReference type="GO" id="GO:0005524">
    <property type="term" value="F:ATP binding"/>
    <property type="evidence" value="ECO:0007669"/>
    <property type="project" value="UniProtKB-KW"/>
</dbReference>
<evidence type="ECO:0000256" key="3">
    <source>
        <dbReference type="ARBA" id="ARBA00022553"/>
    </source>
</evidence>
<dbReference type="PRINTS" id="PR00344">
    <property type="entry name" value="BCTRLSENSOR"/>
</dbReference>
<accession>Q43911</accession>
<evidence type="ECO:0000256" key="2">
    <source>
        <dbReference type="ARBA" id="ARBA00012438"/>
    </source>
</evidence>
<evidence type="ECO:0000256" key="6">
    <source>
        <dbReference type="ARBA" id="ARBA00022777"/>
    </source>
</evidence>
<evidence type="ECO:0000256" key="7">
    <source>
        <dbReference type="ARBA" id="ARBA00022840"/>
    </source>
</evidence>
<dbReference type="Pfam" id="PF00512">
    <property type="entry name" value="HisKA"/>
    <property type="match status" value="1"/>
</dbReference>
<dbReference type="InterPro" id="IPR005467">
    <property type="entry name" value="His_kinase_dom"/>
</dbReference>
<feature type="domain" description="Histidine kinase" evidence="10">
    <location>
        <begin position="164"/>
        <end position="382"/>
    </location>
</feature>
<keyword evidence="6" id="KW-0418">Kinase</keyword>
<dbReference type="CDD" id="cd16918">
    <property type="entry name" value="HATPase_Glnl-NtrB-like"/>
    <property type="match status" value="1"/>
</dbReference>
<dbReference type="PROSITE" id="PS50112">
    <property type="entry name" value="PAS"/>
    <property type="match status" value="1"/>
</dbReference>
<dbReference type="Gene3D" id="3.30.450.20">
    <property type="entry name" value="PAS domain"/>
    <property type="match status" value="1"/>
</dbReference>
<dbReference type="InterPro" id="IPR004358">
    <property type="entry name" value="Sig_transdc_His_kin-like_C"/>
</dbReference>
<dbReference type="InterPro" id="IPR013767">
    <property type="entry name" value="PAS_fold"/>
</dbReference>
<name>Q43911_AZOBR</name>
<evidence type="ECO:0000256" key="5">
    <source>
        <dbReference type="ARBA" id="ARBA00022741"/>
    </source>
</evidence>
<dbReference type="SMART" id="SM00387">
    <property type="entry name" value="HATPase_c"/>
    <property type="match status" value="1"/>
</dbReference>
<evidence type="ECO:0000259" key="10">
    <source>
        <dbReference type="PROSITE" id="PS50109"/>
    </source>
</evidence>
<dbReference type="CDD" id="cd00082">
    <property type="entry name" value="HisKA"/>
    <property type="match status" value="1"/>
</dbReference>
<dbReference type="PANTHER" id="PTHR43065">
    <property type="entry name" value="SENSOR HISTIDINE KINASE"/>
    <property type="match status" value="1"/>
</dbReference>
<dbReference type="SMART" id="SM00091">
    <property type="entry name" value="PAS"/>
    <property type="match status" value="1"/>
</dbReference>
<dbReference type="EMBL" id="X67684">
    <property type="protein sequence ID" value="CAA47915.1"/>
    <property type="molecule type" value="Genomic_DNA"/>
</dbReference>
<evidence type="ECO:0000313" key="12">
    <source>
        <dbReference type="EMBL" id="CAA47915.1"/>
    </source>
</evidence>
<dbReference type="GO" id="GO:0000155">
    <property type="term" value="F:phosphorelay sensor kinase activity"/>
    <property type="evidence" value="ECO:0007669"/>
    <property type="project" value="InterPro"/>
</dbReference>
<dbReference type="Gene3D" id="3.30.565.10">
    <property type="entry name" value="Histidine kinase-like ATPase, C-terminal domain"/>
    <property type="match status" value="1"/>
</dbReference>
<dbReference type="NCBIfam" id="TIGR00229">
    <property type="entry name" value="sensory_box"/>
    <property type="match status" value="1"/>
</dbReference>
<dbReference type="InterPro" id="IPR036097">
    <property type="entry name" value="HisK_dim/P_sf"/>
</dbReference>
<keyword evidence="7" id="KW-0067">ATP-binding</keyword>
<organism evidence="12">
    <name type="scientific">Azospirillum brasilense</name>
    <dbReference type="NCBI Taxonomy" id="192"/>
    <lineage>
        <taxon>Bacteria</taxon>
        <taxon>Pseudomonadati</taxon>
        <taxon>Pseudomonadota</taxon>
        <taxon>Alphaproteobacteria</taxon>
        <taxon>Rhodospirillales</taxon>
        <taxon>Azospirillaceae</taxon>
        <taxon>Azospirillum</taxon>
    </lineage>
</organism>
<evidence type="ECO:0000256" key="1">
    <source>
        <dbReference type="ARBA" id="ARBA00000085"/>
    </source>
</evidence>
<feature type="domain" description="PAS" evidence="11">
    <location>
        <begin position="36"/>
        <end position="84"/>
    </location>
</feature>
<dbReference type="InterPro" id="IPR036890">
    <property type="entry name" value="HATPase_C_sf"/>
</dbReference>
<dbReference type="PIR" id="S35265">
    <property type="entry name" value="S35265"/>
</dbReference>
<evidence type="ECO:0000256" key="8">
    <source>
        <dbReference type="ARBA" id="ARBA00023012"/>
    </source>
</evidence>
<dbReference type="Pfam" id="PF02518">
    <property type="entry name" value="HATPase_c"/>
    <property type="match status" value="1"/>
</dbReference>
<dbReference type="InterPro" id="IPR003661">
    <property type="entry name" value="HisK_dim/P_dom"/>
</dbReference>
<proteinExistence type="predicted"/>
<reference evidence="12" key="2">
    <citation type="journal article" date="1993" name="Mol. Gen. Genet.">
        <title>Involvment of ntrBC products in the nitrogen metabolism of Azospirillum brasilense Sp7.</title>
        <authorList>
            <person name="Liang Y.Y."/>
            <person name="Arsene F."/>
            <person name="Elmerich C."/>
        </authorList>
    </citation>
    <scope>NUCLEOTIDE SEQUENCE</scope>
    <source>
        <strain evidence="12">ssp. Sp7</strain>
    </source>
</reference>
<dbReference type="SUPFAM" id="SSF55785">
    <property type="entry name" value="PYP-like sensor domain (PAS domain)"/>
    <property type="match status" value="1"/>
</dbReference>
<keyword evidence="4" id="KW-0808">Transferase</keyword>
<dbReference type="SMART" id="SM00388">
    <property type="entry name" value="HisKA"/>
    <property type="match status" value="1"/>
</dbReference>
<dbReference type="EC" id="2.7.13.3" evidence="2"/>
<feature type="compositionally biased region" description="Low complexity" evidence="9">
    <location>
        <begin position="1"/>
        <end position="10"/>
    </location>
</feature>
<keyword evidence="5" id="KW-0547">Nucleotide-binding</keyword>
<dbReference type="GO" id="GO:0006355">
    <property type="term" value="P:regulation of DNA-templated transcription"/>
    <property type="evidence" value="ECO:0007669"/>
    <property type="project" value="InterPro"/>
</dbReference>
<dbReference type="Gene3D" id="1.10.287.130">
    <property type="match status" value="1"/>
</dbReference>
<reference evidence="12" key="1">
    <citation type="submission" date="1992-08" db="EMBL/GenBank/DDBJ databases">
        <authorList>
            <person name="Liang Y."/>
        </authorList>
    </citation>
    <scope>NUCLEOTIDE SEQUENCE</scope>
    <source>
        <strain evidence="12">ssp. Sp7</strain>
    </source>
</reference>
<keyword evidence="8" id="KW-0902">Two-component regulatory system</keyword>
<dbReference type="PANTHER" id="PTHR43065:SF10">
    <property type="entry name" value="PEROXIDE STRESS-ACTIVATED HISTIDINE KINASE MAK3"/>
    <property type="match status" value="1"/>
</dbReference>
<gene>
    <name evidence="12" type="primary">ntrB</name>
</gene>
<dbReference type="InterPro" id="IPR003594">
    <property type="entry name" value="HATPase_dom"/>
</dbReference>
<dbReference type="Pfam" id="PF00989">
    <property type="entry name" value="PAS"/>
    <property type="match status" value="1"/>
</dbReference>
<evidence type="ECO:0000256" key="4">
    <source>
        <dbReference type="ARBA" id="ARBA00022679"/>
    </source>
</evidence>
<comment type="catalytic activity">
    <reaction evidence="1">
        <text>ATP + protein L-histidine = ADP + protein N-phospho-L-histidine.</text>
        <dbReference type="EC" id="2.7.13.3"/>
    </reaction>
</comment>
<dbReference type="SUPFAM" id="SSF47384">
    <property type="entry name" value="Homodimeric domain of signal transducing histidine kinase"/>
    <property type="match status" value="1"/>
</dbReference>
<feature type="region of interest" description="Disordered" evidence="9">
    <location>
        <begin position="1"/>
        <end position="24"/>
    </location>
</feature>
<dbReference type="SUPFAM" id="SSF55874">
    <property type="entry name" value="ATPase domain of HSP90 chaperone/DNA topoisomerase II/histidine kinase"/>
    <property type="match status" value="1"/>
</dbReference>
<dbReference type="CDD" id="cd00130">
    <property type="entry name" value="PAS"/>
    <property type="match status" value="1"/>
</dbReference>
<sequence>MARASAAAPLPRRPARPRAPSSSYRPVLPCIDPSVMLNALPDPVLVVDGSGDIRYVNLEAQEFFGLSAAMMEGMPLAELLPPNSPVSQLIEQVQQGRHRASQEGVVIDTTAHRPAPCHRAGTPRWASPPTMCMLTVNERTLARKIDNSLTHRNAARSVTAMASMLGHEVKNPLSGIRGAAQLLEENCSESDRVLTRLICDEADRIVALVNRMEVFSDQRPPERDAVNIHTVLEHVRKVAQSGFARNIRFIERYDPSLPPVYGNRDQLIQIFLNLIKNAAEAAPESGGEIILSTSYQHGVRMALPGGDTRLHLPLLVSVQDNGDGIPDDLRSNLFDAFITTKVNGTGLGLALVAKIVGDHGGVIEFDSQPRRTVFKVSLPMFDEAQMSGDPAPARGIRGAIG</sequence>
<keyword evidence="3" id="KW-0597">Phosphoprotein</keyword>
<evidence type="ECO:0000256" key="9">
    <source>
        <dbReference type="SAM" id="MobiDB-lite"/>
    </source>
</evidence>
<protein>
    <recommendedName>
        <fullName evidence="2">histidine kinase</fullName>
        <ecNumber evidence="2">2.7.13.3</ecNumber>
    </recommendedName>
</protein>
<dbReference type="AlphaFoldDB" id="Q43911"/>
<dbReference type="PROSITE" id="PS50109">
    <property type="entry name" value="HIS_KIN"/>
    <property type="match status" value="1"/>
</dbReference>
<dbReference type="InterPro" id="IPR000014">
    <property type="entry name" value="PAS"/>
</dbReference>
<evidence type="ECO:0000259" key="11">
    <source>
        <dbReference type="PROSITE" id="PS50112"/>
    </source>
</evidence>